<dbReference type="SUPFAM" id="SSF81653">
    <property type="entry name" value="Calcium ATPase, transduction domain A"/>
    <property type="match status" value="1"/>
</dbReference>
<dbReference type="SUPFAM" id="SSF55008">
    <property type="entry name" value="HMA, heavy metal-associated domain"/>
    <property type="match status" value="1"/>
</dbReference>
<dbReference type="SUPFAM" id="SSF56784">
    <property type="entry name" value="HAD-like"/>
    <property type="match status" value="1"/>
</dbReference>
<dbReference type="Gene3D" id="3.30.70.100">
    <property type="match status" value="1"/>
</dbReference>
<dbReference type="Pfam" id="PF00403">
    <property type="entry name" value="HMA"/>
    <property type="match status" value="1"/>
</dbReference>
<dbReference type="SUPFAM" id="SSF81665">
    <property type="entry name" value="Calcium ATPase, transmembrane domain M"/>
    <property type="match status" value="1"/>
</dbReference>
<evidence type="ECO:0000256" key="6">
    <source>
        <dbReference type="ARBA" id="ARBA00022692"/>
    </source>
</evidence>
<protein>
    <recommendedName>
        <fullName evidence="3">P-type Cu(+) transporter</fullName>
        <ecNumber evidence="3">7.2.2.8</ecNumber>
    </recommendedName>
</protein>
<dbReference type="GO" id="GO:0140581">
    <property type="term" value="F:P-type monovalent copper transporter activity"/>
    <property type="evidence" value="ECO:0007669"/>
    <property type="project" value="UniProtKB-EC"/>
</dbReference>
<dbReference type="GO" id="GO:0012505">
    <property type="term" value="C:endomembrane system"/>
    <property type="evidence" value="ECO:0007669"/>
    <property type="project" value="UniProtKB-SubCell"/>
</dbReference>
<evidence type="ECO:0000256" key="13">
    <source>
        <dbReference type="ARBA" id="ARBA00023008"/>
    </source>
</evidence>
<keyword evidence="8 17" id="KW-0547">Nucleotide-binding</keyword>
<dbReference type="InterPro" id="IPR001757">
    <property type="entry name" value="P_typ_ATPase"/>
</dbReference>
<dbReference type="Pfam" id="PF00702">
    <property type="entry name" value="Hydrolase"/>
    <property type="match status" value="1"/>
</dbReference>
<evidence type="ECO:0000256" key="15">
    <source>
        <dbReference type="ARBA" id="ARBA00023136"/>
    </source>
</evidence>
<dbReference type="Proteomes" id="UP000190229">
    <property type="component" value="Unassembled WGS sequence"/>
</dbReference>
<evidence type="ECO:0000256" key="2">
    <source>
        <dbReference type="ARBA" id="ARBA00006024"/>
    </source>
</evidence>
<dbReference type="GO" id="GO:0005524">
    <property type="term" value="F:ATP binding"/>
    <property type="evidence" value="ECO:0007669"/>
    <property type="project" value="UniProtKB-UniRule"/>
</dbReference>
<keyword evidence="20" id="KW-1185">Reference proteome</keyword>
<feature type="domain" description="HMA" evidence="18">
    <location>
        <begin position="74"/>
        <end position="140"/>
    </location>
</feature>
<dbReference type="InterPro" id="IPR018303">
    <property type="entry name" value="ATPase_P-typ_P_site"/>
</dbReference>
<dbReference type="PROSITE" id="PS50846">
    <property type="entry name" value="HMA_2"/>
    <property type="match status" value="1"/>
</dbReference>
<dbReference type="GO" id="GO:0005886">
    <property type="term" value="C:plasma membrane"/>
    <property type="evidence" value="ECO:0007669"/>
    <property type="project" value="UniProtKB-SubCell"/>
</dbReference>
<feature type="transmembrane region" description="Helical" evidence="17">
    <location>
        <begin position="781"/>
        <end position="799"/>
    </location>
</feature>
<dbReference type="NCBIfam" id="TIGR01511">
    <property type="entry name" value="ATPase-IB1_Cu"/>
    <property type="match status" value="1"/>
</dbReference>
<dbReference type="GO" id="GO:0005507">
    <property type="term" value="F:copper ion binding"/>
    <property type="evidence" value="ECO:0007669"/>
    <property type="project" value="TreeGrafter"/>
</dbReference>
<evidence type="ECO:0000256" key="7">
    <source>
        <dbReference type="ARBA" id="ARBA00022723"/>
    </source>
</evidence>
<evidence type="ECO:0000256" key="11">
    <source>
        <dbReference type="ARBA" id="ARBA00022967"/>
    </source>
</evidence>
<comment type="catalytic activity">
    <reaction evidence="16">
        <text>Cu(+)(in) + ATP + H2O = Cu(+)(out) + ADP + phosphate + H(+)</text>
        <dbReference type="Rhea" id="RHEA:25792"/>
        <dbReference type="ChEBI" id="CHEBI:15377"/>
        <dbReference type="ChEBI" id="CHEBI:15378"/>
        <dbReference type="ChEBI" id="CHEBI:30616"/>
        <dbReference type="ChEBI" id="CHEBI:43474"/>
        <dbReference type="ChEBI" id="CHEBI:49552"/>
        <dbReference type="ChEBI" id="CHEBI:456216"/>
        <dbReference type="EC" id="7.2.2.8"/>
    </reaction>
</comment>
<evidence type="ECO:0000259" key="18">
    <source>
        <dbReference type="PROSITE" id="PS50846"/>
    </source>
</evidence>
<keyword evidence="12 17" id="KW-1133">Transmembrane helix</keyword>
<organism evidence="19 20">
    <name type="scientific">Ferroacidibacillus organovorans</name>
    <dbReference type="NCBI Taxonomy" id="1765683"/>
    <lineage>
        <taxon>Bacteria</taxon>
        <taxon>Bacillati</taxon>
        <taxon>Bacillota</taxon>
        <taxon>Bacilli</taxon>
        <taxon>Bacillales</taxon>
        <taxon>Alicyclobacillaceae</taxon>
        <taxon>Ferroacidibacillus</taxon>
    </lineage>
</organism>
<feature type="transmembrane region" description="Helical" evidence="17">
    <location>
        <begin position="190"/>
        <end position="208"/>
    </location>
</feature>
<feature type="transmembrane region" description="Helical" evidence="17">
    <location>
        <begin position="404"/>
        <end position="429"/>
    </location>
</feature>
<dbReference type="InterPro" id="IPR023299">
    <property type="entry name" value="ATPase_P-typ_cyto_dom_N"/>
</dbReference>
<comment type="subcellular location">
    <subcellularLocation>
        <location evidence="17">Cell membrane</location>
    </subcellularLocation>
    <subcellularLocation>
        <location evidence="1">Endomembrane system</location>
        <topology evidence="1">Multi-pass membrane protein</topology>
    </subcellularLocation>
</comment>
<name>A0A1V4EWV2_9BACL</name>
<evidence type="ECO:0000256" key="5">
    <source>
        <dbReference type="ARBA" id="ARBA00022553"/>
    </source>
</evidence>
<evidence type="ECO:0000256" key="8">
    <source>
        <dbReference type="ARBA" id="ARBA00022741"/>
    </source>
</evidence>
<evidence type="ECO:0000256" key="1">
    <source>
        <dbReference type="ARBA" id="ARBA00004127"/>
    </source>
</evidence>
<evidence type="ECO:0000256" key="10">
    <source>
        <dbReference type="ARBA" id="ARBA00022840"/>
    </source>
</evidence>
<dbReference type="Gene3D" id="1.20.1110.10">
    <property type="entry name" value="Calcium-transporting ATPase, transmembrane domain"/>
    <property type="match status" value="1"/>
</dbReference>
<evidence type="ECO:0000313" key="20">
    <source>
        <dbReference type="Proteomes" id="UP000190229"/>
    </source>
</evidence>
<dbReference type="InterPro" id="IPR044492">
    <property type="entry name" value="P_typ_ATPase_HD_dom"/>
</dbReference>
<dbReference type="GO" id="GO:0016887">
    <property type="term" value="F:ATP hydrolysis activity"/>
    <property type="evidence" value="ECO:0007669"/>
    <property type="project" value="InterPro"/>
</dbReference>
<dbReference type="SFLD" id="SFLDG00002">
    <property type="entry name" value="C1.7:_P-type_atpase_like"/>
    <property type="match status" value="1"/>
</dbReference>
<keyword evidence="10 17" id="KW-0067">ATP-binding</keyword>
<evidence type="ECO:0000256" key="16">
    <source>
        <dbReference type="ARBA" id="ARBA00049289"/>
    </source>
</evidence>
<dbReference type="PROSITE" id="PS00154">
    <property type="entry name" value="ATPASE_E1_E2"/>
    <property type="match status" value="1"/>
</dbReference>
<feature type="transmembrane region" description="Helical" evidence="17">
    <location>
        <begin position="806"/>
        <end position="826"/>
    </location>
</feature>
<dbReference type="RefSeq" id="WP_079289730.1">
    <property type="nucleotide sequence ID" value="NZ_MWPS01000003.1"/>
</dbReference>
<comment type="caution">
    <text evidence="19">The sequence shown here is derived from an EMBL/GenBank/DDBJ whole genome shotgun (WGS) entry which is preliminary data.</text>
</comment>
<dbReference type="GO" id="GO:0055070">
    <property type="term" value="P:copper ion homeostasis"/>
    <property type="evidence" value="ECO:0007669"/>
    <property type="project" value="TreeGrafter"/>
</dbReference>
<keyword evidence="6 17" id="KW-0812">Transmembrane</keyword>
<dbReference type="GO" id="GO:0043682">
    <property type="term" value="F:P-type divalent copper transporter activity"/>
    <property type="evidence" value="ECO:0007669"/>
    <property type="project" value="TreeGrafter"/>
</dbReference>
<keyword evidence="13" id="KW-0186">Copper</keyword>
<dbReference type="Gene3D" id="3.40.50.1000">
    <property type="entry name" value="HAD superfamily/HAD-like"/>
    <property type="match status" value="1"/>
</dbReference>
<gene>
    <name evidence="19" type="ORF">B2M26_01295</name>
</gene>
<dbReference type="Gene3D" id="2.70.150.10">
    <property type="entry name" value="Calcium-transporting ATPase, cytoplasmic transduction domain A"/>
    <property type="match status" value="1"/>
</dbReference>
<dbReference type="EMBL" id="MWPS01000003">
    <property type="protein sequence ID" value="OPG17399.1"/>
    <property type="molecule type" value="Genomic_DNA"/>
</dbReference>
<keyword evidence="17" id="KW-1003">Cell membrane</keyword>
<dbReference type="PRINTS" id="PR00119">
    <property type="entry name" value="CATATPASE"/>
</dbReference>
<evidence type="ECO:0000256" key="14">
    <source>
        <dbReference type="ARBA" id="ARBA00023065"/>
    </source>
</evidence>
<feature type="transmembrane region" description="Helical" evidence="17">
    <location>
        <begin position="160"/>
        <end position="178"/>
    </location>
</feature>
<keyword evidence="5" id="KW-0597">Phosphoprotein</keyword>
<dbReference type="AlphaFoldDB" id="A0A1V4EWV2"/>
<dbReference type="SFLD" id="SFLDS00003">
    <property type="entry name" value="Haloacid_Dehalogenase"/>
    <property type="match status" value="1"/>
</dbReference>
<dbReference type="PANTHER" id="PTHR43520">
    <property type="entry name" value="ATP7, ISOFORM B"/>
    <property type="match status" value="1"/>
</dbReference>
<keyword evidence="4" id="KW-0813">Transport</keyword>
<keyword evidence="11" id="KW-1278">Translocase</keyword>
<dbReference type="SFLD" id="SFLDF00027">
    <property type="entry name" value="p-type_atpase"/>
    <property type="match status" value="1"/>
</dbReference>
<evidence type="ECO:0000313" key="19">
    <source>
        <dbReference type="EMBL" id="OPG17399.1"/>
    </source>
</evidence>
<dbReference type="InterPro" id="IPR059000">
    <property type="entry name" value="ATPase_P-type_domA"/>
</dbReference>
<keyword evidence="9" id="KW-0187">Copper transport</keyword>
<evidence type="ECO:0000256" key="4">
    <source>
        <dbReference type="ARBA" id="ARBA00022448"/>
    </source>
</evidence>
<dbReference type="InterPro" id="IPR027256">
    <property type="entry name" value="P-typ_ATPase_IB"/>
</dbReference>
<feature type="transmembrane region" description="Helical" evidence="17">
    <location>
        <begin position="435"/>
        <end position="459"/>
    </location>
</feature>
<reference evidence="19 20" key="1">
    <citation type="submission" date="2017-02" db="EMBL/GenBank/DDBJ databases">
        <title>Draft genome of Acidibacillus ferrooxidans Huett2.</title>
        <authorList>
            <person name="Schopf S."/>
        </authorList>
    </citation>
    <scope>NUCLEOTIDE SEQUENCE [LARGE SCALE GENOMIC DNA]</scope>
    <source>
        <strain evidence="19 20">Huett2</strain>
    </source>
</reference>
<keyword evidence="15 17" id="KW-0472">Membrane</keyword>
<dbReference type="Pfam" id="PF00122">
    <property type="entry name" value="E1-E2_ATPase"/>
    <property type="match status" value="1"/>
</dbReference>
<dbReference type="InterPro" id="IPR008250">
    <property type="entry name" value="ATPase_P-typ_transduc_dom_A_sf"/>
</dbReference>
<sequence>MAILTCDLCEQPIVRPIPRDKRVFCCHACLQLFELLGAKEVERLKREPGFRFDVLSQLPVRKESGSLSSAGSPQTVRLSLSGVFCPSCCTLIQHVLSRREGILSVKTDYVQSLAEVMYDAERLDDTTIASEIKKLGYPVLQRVIADEADALNVLDLRKRLALALVLTFFMMMLSIPVWSGDLPLFSKPLALTLSYGLLALAIPTIFYSGWPFLRGAWTSVSRGVPTMDLLVSIGSLSAFVYSCVSLRLNGDYLYFDTAGLLITFLLLSRVLEAGAKQRALTVLQMVQKILPTEARRKQGMREEWIAVERVCEHDHVLIRSGEIIPVDGRIVSGASDVDEAILTGEGTRVSKGVRDLLYAGTTHYGADVIVEVVRAKETLLSQSADYVRRAQASTSTWNHLAQRIVVIFVPAVLTLGVITFVYGFFVAHLPLASAWLRAISVLVIGCPCALSIATPVALLSGAQALAKHGVLLRSQDAMERAKKVSAVLFDKTGTLTTGRVTVTAYQCTDDVDLQKAEGSSGNRPTASWLNLAASAEYPTQHPIADALLRFAHDQACELHPVASFCEVGGWGVHATVRGHSVKVGATPLACPVSQRFQKTCQTWSAAGSTVSYVIIDDDVKAILSFGSEIRPEARAVIETLKRDGCKILLASGDHPQAVAHIADQLGITQWYARQTPLDKARLVAALKKEGTQVCFVGDGINDAPALVEANLGVAMGASADLALEAGHMILANNTLRPLPHALDIVRVTAKVIRQNLIWALCYNLIAQAIAIDGYAQPVLAAGAMVFSSLFVLGNSLRIVGWSPWRYVRRIGLTFGVVSILALLTYFRL</sequence>
<feature type="transmembrane region" description="Helical" evidence="17">
    <location>
        <begin position="253"/>
        <end position="271"/>
    </location>
</feature>
<evidence type="ECO:0000256" key="12">
    <source>
        <dbReference type="ARBA" id="ARBA00022989"/>
    </source>
</evidence>
<evidence type="ECO:0000256" key="3">
    <source>
        <dbReference type="ARBA" id="ARBA00012517"/>
    </source>
</evidence>
<feature type="transmembrane region" description="Helical" evidence="17">
    <location>
        <begin position="229"/>
        <end position="247"/>
    </location>
</feature>
<dbReference type="InterPro" id="IPR036163">
    <property type="entry name" value="HMA_dom_sf"/>
</dbReference>
<keyword evidence="14" id="KW-0406">Ion transport</keyword>
<evidence type="ECO:0000256" key="17">
    <source>
        <dbReference type="RuleBase" id="RU362081"/>
    </source>
</evidence>
<dbReference type="InterPro" id="IPR023298">
    <property type="entry name" value="ATPase_P-typ_TM_dom_sf"/>
</dbReference>
<feature type="transmembrane region" description="Helical" evidence="17">
    <location>
        <begin position="756"/>
        <end position="775"/>
    </location>
</feature>
<evidence type="ECO:0000256" key="9">
    <source>
        <dbReference type="ARBA" id="ARBA00022796"/>
    </source>
</evidence>
<accession>A0A1V4EWV2</accession>
<dbReference type="NCBIfam" id="TIGR01525">
    <property type="entry name" value="ATPase-IB_hvy"/>
    <property type="match status" value="1"/>
</dbReference>
<dbReference type="PANTHER" id="PTHR43520:SF8">
    <property type="entry name" value="P-TYPE CU(+) TRANSPORTER"/>
    <property type="match status" value="1"/>
</dbReference>
<dbReference type="EC" id="7.2.2.8" evidence="3"/>
<dbReference type="Gene3D" id="3.40.1110.10">
    <property type="entry name" value="Calcium-transporting ATPase, cytoplasmic domain N"/>
    <property type="match status" value="1"/>
</dbReference>
<dbReference type="NCBIfam" id="TIGR01494">
    <property type="entry name" value="ATPase_P-type"/>
    <property type="match status" value="2"/>
</dbReference>
<proteinExistence type="inferred from homology"/>
<dbReference type="InterPro" id="IPR006121">
    <property type="entry name" value="HMA_dom"/>
</dbReference>
<dbReference type="InterPro" id="IPR023214">
    <property type="entry name" value="HAD_sf"/>
</dbReference>
<keyword evidence="7 17" id="KW-0479">Metal-binding</keyword>
<comment type="similarity">
    <text evidence="2 17">Belongs to the cation transport ATPase (P-type) (TC 3.A.3) family. Type IB subfamily.</text>
</comment>
<dbReference type="InterPro" id="IPR036412">
    <property type="entry name" value="HAD-like_sf"/>
</dbReference>